<keyword evidence="4" id="KW-1185">Reference proteome</keyword>
<reference evidence="3" key="1">
    <citation type="submission" date="2021-01" db="EMBL/GenBank/DDBJ databases">
        <title>Whole genome shotgun sequence of Actinocatenispora rupis NBRC 107355.</title>
        <authorList>
            <person name="Komaki H."/>
            <person name="Tamura T."/>
        </authorList>
    </citation>
    <scope>NUCLEOTIDE SEQUENCE</scope>
    <source>
        <strain evidence="3">NBRC 107355</strain>
    </source>
</reference>
<organism evidence="3 4">
    <name type="scientific">Actinocatenispora rupis</name>
    <dbReference type="NCBI Taxonomy" id="519421"/>
    <lineage>
        <taxon>Bacteria</taxon>
        <taxon>Bacillati</taxon>
        <taxon>Actinomycetota</taxon>
        <taxon>Actinomycetes</taxon>
        <taxon>Micromonosporales</taxon>
        <taxon>Micromonosporaceae</taxon>
        <taxon>Actinocatenispora</taxon>
    </lineage>
</organism>
<evidence type="ECO:0000256" key="2">
    <source>
        <dbReference type="SAM" id="Phobius"/>
    </source>
</evidence>
<dbReference type="RefSeq" id="WP_203661642.1">
    <property type="nucleotide sequence ID" value="NZ_BAAAZM010000014.1"/>
</dbReference>
<evidence type="ECO:0000256" key="1">
    <source>
        <dbReference type="SAM" id="MobiDB-lite"/>
    </source>
</evidence>
<feature type="compositionally biased region" description="Polar residues" evidence="1">
    <location>
        <begin position="158"/>
        <end position="171"/>
    </location>
</feature>
<feature type="region of interest" description="Disordered" evidence="1">
    <location>
        <begin position="130"/>
        <end position="171"/>
    </location>
</feature>
<proteinExistence type="predicted"/>
<dbReference type="Proteomes" id="UP000612808">
    <property type="component" value="Unassembled WGS sequence"/>
</dbReference>
<keyword evidence="2" id="KW-0812">Transmembrane</keyword>
<feature type="region of interest" description="Disordered" evidence="1">
    <location>
        <begin position="191"/>
        <end position="230"/>
    </location>
</feature>
<dbReference type="AlphaFoldDB" id="A0A8J3NCH8"/>
<feature type="transmembrane region" description="Helical" evidence="2">
    <location>
        <begin position="12"/>
        <end position="31"/>
    </location>
</feature>
<comment type="caution">
    <text evidence="3">The sequence shown here is derived from an EMBL/GenBank/DDBJ whole genome shotgun (WGS) entry which is preliminary data.</text>
</comment>
<feature type="transmembrane region" description="Helical" evidence="2">
    <location>
        <begin position="76"/>
        <end position="95"/>
    </location>
</feature>
<name>A0A8J3NCH8_9ACTN</name>
<keyword evidence="2" id="KW-1133">Transmembrane helix</keyword>
<gene>
    <name evidence="3" type="ORF">Aru02nite_49500</name>
</gene>
<evidence type="ECO:0008006" key="5">
    <source>
        <dbReference type="Google" id="ProtNLM"/>
    </source>
</evidence>
<feature type="transmembrane region" description="Helical" evidence="2">
    <location>
        <begin position="46"/>
        <end position="64"/>
    </location>
</feature>
<accession>A0A8J3NCH8</accession>
<keyword evidence="2" id="KW-0472">Membrane</keyword>
<feature type="transmembrane region" description="Helical" evidence="2">
    <location>
        <begin position="107"/>
        <end position="126"/>
    </location>
</feature>
<evidence type="ECO:0000313" key="4">
    <source>
        <dbReference type="Proteomes" id="UP000612808"/>
    </source>
</evidence>
<dbReference type="EMBL" id="BOMB01000028">
    <property type="protein sequence ID" value="GID14061.1"/>
    <property type="molecule type" value="Genomic_DNA"/>
</dbReference>
<protein>
    <recommendedName>
        <fullName evidence="5">DUF2637 domain-containing protein</fullName>
    </recommendedName>
</protein>
<feature type="compositionally biased region" description="Basic and acidic residues" evidence="1">
    <location>
        <begin position="139"/>
        <end position="157"/>
    </location>
</feature>
<evidence type="ECO:0000313" key="3">
    <source>
        <dbReference type="EMBL" id="GID14061.1"/>
    </source>
</evidence>
<sequence length="253" mass="26426">MSAAQRAESTARLVIMAAIGLMAGAASFTHMHDWTMQKAPAGTPEWFGWANAVVSELTPALALLEWRRRRRTGGSVGYPVALLIGSGLLSLAAQVSQANDSMASKGLAALPAIAFTLLIKLVFSGLPTPGRTESATAADHIRGDGDSRQDQRDHQAMNDRTSNGTALNHSLNGAHDARADATNTAPEQRIPAGLHAPLPTPSQPNPDRHGQTVPTPAAEHIGDSARNRPAVARVVAPSRPTARVNGSASEVPA</sequence>